<accession>A0A0N0BN94</accession>
<dbReference type="Proteomes" id="UP000037747">
    <property type="component" value="Unassembled WGS sequence"/>
</dbReference>
<reference evidence="1 2" key="1">
    <citation type="submission" date="2015-08" db="EMBL/GenBank/DDBJ databases">
        <title>Genomes of Isolates from Cabo Rojo, PR.</title>
        <authorList>
            <person name="Sanchez-Nieves R.L."/>
            <person name="Montalvo-Rodriguez R."/>
        </authorList>
    </citation>
    <scope>NUCLEOTIDE SEQUENCE [LARGE SCALE GENOMIC DNA]</scope>
    <source>
        <strain evidence="1 2">5</strain>
    </source>
</reference>
<dbReference type="EMBL" id="LIST01000016">
    <property type="protein sequence ID" value="KOX92154.1"/>
    <property type="molecule type" value="Genomic_DNA"/>
</dbReference>
<dbReference type="PATRIC" id="fig|1705389.3.peg.2298"/>
<evidence type="ECO:0000313" key="2">
    <source>
        <dbReference type="Proteomes" id="UP000037747"/>
    </source>
</evidence>
<protein>
    <submittedName>
        <fullName evidence="1">Uncharacterized protein</fullName>
    </submittedName>
</protein>
<organism evidence="1 2">
    <name type="scientific">Halorubrum tropicale</name>
    <dbReference type="NCBI Taxonomy" id="1765655"/>
    <lineage>
        <taxon>Archaea</taxon>
        <taxon>Methanobacteriati</taxon>
        <taxon>Methanobacteriota</taxon>
        <taxon>Stenosarchaea group</taxon>
        <taxon>Halobacteria</taxon>
        <taxon>Halobacteriales</taxon>
        <taxon>Haloferacaceae</taxon>
        <taxon>Halorubrum</taxon>
    </lineage>
</organism>
<proteinExistence type="predicted"/>
<gene>
    <name evidence="1" type="ORF">AMR74_16920</name>
</gene>
<dbReference type="STRING" id="1765655.AMR74_16920"/>
<evidence type="ECO:0000313" key="1">
    <source>
        <dbReference type="EMBL" id="KOX92154.1"/>
    </source>
</evidence>
<sequence>MSESESLARTDDVKPWPPRLDDVRDLEAIVDALDEHPDVVEYHQEPDHRDFATHLVVRVGGDRPSTTDLSDLYRAHDLRSTWAHIHPTGDLAFGIEAKPPEEVRDA</sequence>
<dbReference type="OrthoDB" id="372792at2157"/>
<dbReference type="AlphaFoldDB" id="A0A0N0BN94"/>
<comment type="caution">
    <text evidence="1">The sequence shown here is derived from an EMBL/GenBank/DDBJ whole genome shotgun (WGS) entry which is preliminary data.</text>
</comment>
<dbReference type="RefSeq" id="WP_053773221.1">
    <property type="nucleotide sequence ID" value="NZ_LIST01000016.1"/>
</dbReference>
<keyword evidence="2" id="KW-1185">Reference proteome</keyword>
<name>A0A0N0BN94_9EURY</name>